<evidence type="ECO:0000256" key="1">
    <source>
        <dbReference type="ARBA" id="ARBA00004651"/>
    </source>
</evidence>
<dbReference type="PROSITE" id="PS50850">
    <property type="entry name" value="MFS"/>
    <property type="match status" value="1"/>
</dbReference>
<dbReference type="InterPro" id="IPR036259">
    <property type="entry name" value="MFS_trans_sf"/>
</dbReference>
<dbReference type="InterPro" id="IPR050189">
    <property type="entry name" value="MFS_Efflux_Transporters"/>
</dbReference>
<feature type="transmembrane region" description="Helical" evidence="6">
    <location>
        <begin position="97"/>
        <end position="116"/>
    </location>
</feature>
<feature type="transmembrane region" description="Helical" evidence="6">
    <location>
        <begin position="262"/>
        <end position="286"/>
    </location>
</feature>
<feature type="transmembrane region" description="Helical" evidence="6">
    <location>
        <begin position="185"/>
        <end position="206"/>
    </location>
</feature>
<gene>
    <name evidence="8" type="ORF">FHK81_11400</name>
</gene>
<dbReference type="Gene3D" id="1.20.1250.20">
    <property type="entry name" value="MFS general substrate transporter like domains"/>
    <property type="match status" value="2"/>
</dbReference>
<proteinExistence type="predicted"/>
<evidence type="ECO:0000256" key="3">
    <source>
        <dbReference type="ARBA" id="ARBA00022692"/>
    </source>
</evidence>
<dbReference type="PANTHER" id="PTHR43124">
    <property type="entry name" value="PURINE EFFLUX PUMP PBUE"/>
    <property type="match status" value="1"/>
</dbReference>
<keyword evidence="4 6" id="KW-1133">Transmembrane helix</keyword>
<feature type="transmembrane region" description="Helical" evidence="6">
    <location>
        <begin position="159"/>
        <end position="179"/>
    </location>
</feature>
<dbReference type="InterPro" id="IPR011701">
    <property type="entry name" value="MFS"/>
</dbReference>
<evidence type="ECO:0000313" key="8">
    <source>
        <dbReference type="EMBL" id="TVT32668.1"/>
    </source>
</evidence>
<sequence length="411" mass="43393">MAGFLFPDWIKEIRLSAANHNSESGLPTWLIVFALAMGGFGIGTGEFAIMGLMPNVAQDLGVSEPQVGHLISTYALGVVVGAPILAILGAQLFRRQLLILLMSFYALGNLASALASNYESLLVFRFIAGLPHGAYFGVAALVAASLVPVHKRAKAVSQIMMGLTLALLIGNPLATVMGQSMDWRYAFGFVGLVSLLTVVLITLFLPKNPQEQRHSPLSEVRAFNKPQIWFALAIGAIGFAGMFAVFSYLAPTLLEVTRVDAVWIPVALVVFGMGGFVGNLLGGWLFDRLQFRAVGVILVFSAMILSVFPSATGSLPVLLVVCFLTALMVALGPALQTHLMDVATGAQTLAAASHHAAFNLANALGPWLGGLAITAGFGWQSTGYVGAATAVAGLMIFLVAWRRPEPVPEAS</sequence>
<keyword evidence="5 6" id="KW-0472">Membrane</keyword>
<protein>
    <submittedName>
        <fullName evidence="8">MFS transporter</fullName>
    </submittedName>
</protein>
<evidence type="ECO:0000313" key="9">
    <source>
        <dbReference type="Proteomes" id="UP000319142"/>
    </source>
</evidence>
<comment type="caution">
    <text evidence="8">The sequence shown here is derived from an EMBL/GenBank/DDBJ whole genome shotgun (WGS) entry which is preliminary data.</text>
</comment>
<keyword evidence="2" id="KW-1003">Cell membrane</keyword>
<dbReference type="Pfam" id="PF07690">
    <property type="entry name" value="MFS_1"/>
    <property type="match status" value="1"/>
</dbReference>
<feature type="transmembrane region" description="Helical" evidence="6">
    <location>
        <begin position="317"/>
        <end position="335"/>
    </location>
</feature>
<dbReference type="SUPFAM" id="SSF103473">
    <property type="entry name" value="MFS general substrate transporter"/>
    <property type="match status" value="1"/>
</dbReference>
<keyword evidence="3 6" id="KW-0812">Transmembrane</keyword>
<dbReference type="CDD" id="cd17324">
    <property type="entry name" value="MFS_NepI_like"/>
    <property type="match status" value="1"/>
</dbReference>
<dbReference type="AlphaFoldDB" id="A0A558B849"/>
<evidence type="ECO:0000259" key="7">
    <source>
        <dbReference type="PROSITE" id="PS50850"/>
    </source>
</evidence>
<feature type="transmembrane region" description="Helical" evidence="6">
    <location>
        <begin position="227"/>
        <end position="250"/>
    </location>
</feature>
<dbReference type="EMBL" id="VMRX01000030">
    <property type="protein sequence ID" value="TVT32668.1"/>
    <property type="molecule type" value="Genomic_DNA"/>
</dbReference>
<feature type="transmembrane region" description="Helical" evidence="6">
    <location>
        <begin position="122"/>
        <end position="147"/>
    </location>
</feature>
<accession>A0A558B849</accession>
<evidence type="ECO:0000256" key="6">
    <source>
        <dbReference type="SAM" id="Phobius"/>
    </source>
</evidence>
<feature type="domain" description="Major facilitator superfamily (MFS) profile" evidence="7">
    <location>
        <begin position="31"/>
        <end position="405"/>
    </location>
</feature>
<name>A0A558B849_9GAMM</name>
<dbReference type="GO" id="GO:0022857">
    <property type="term" value="F:transmembrane transporter activity"/>
    <property type="evidence" value="ECO:0007669"/>
    <property type="project" value="InterPro"/>
</dbReference>
<evidence type="ECO:0000256" key="2">
    <source>
        <dbReference type="ARBA" id="ARBA00022475"/>
    </source>
</evidence>
<dbReference type="PANTHER" id="PTHR43124:SF3">
    <property type="entry name" value="CHLORAMPHENICOL EFFLUX PUMP RV0191"/>
    <property type="match status" value="1"/>
</dbReference>
<feature type="transmembrane region" description="Helical" evidence="6">
    <location>
        <begin position="29"/>
        <end position="50"/>
    </location>
</feature>
<dbReference type="GO" id="GO:0005886">
    <property type="term" value="C:plasma membrane"/>
    <property type="evidence" value="ECO:0007669"/>
    <property type="project" value="UniProtKB-SubCell"/>
</dbReference>
<evidence type="ECO:0000256" key="5">
    <source>
        <dbReference type="ARBA" id="ARBA00023136"/>
    </source>
</evidence>
<feature type="transmembrane region" description="Helical" evidence="6">
    <location>
        <begin position="70"/>
        <end position="90"/>
    </location>
</feature>
<feature type="transmembrane region" description="Helical" evidence="6">
    <location>
        <begin position="293"/>
        <end position="311"/>
    </location>
</feature>
<reference evidence="8 9" key="1">
    <citation type="submission" date="2019-07" db="EMBL/GenBank/DDBJ databases">
        <title>The pathways for chlorine oxyanion respiration interact through the shared metabolite chlorate.</title>
        <authorList>
            <person name="Barnum T.P."/>
            <person name="Cheng Y."/>
            <person name="Hill K.A."/>
            <person name="Lucas L.N."/>
            <person name="Carlson H.K."/>
            <person name="Coates J.D."/>
        </authorList>
    </citation>
    <scope>NUCLEOTIDE SEQUENCE [LARGE SCALE GENOMIC DNA]</scope>
    <source>
        <strain evidence="8">UCB</strain>
    </source>
</reference>
<evidence type="ECO:0000256" key="4">
    <source>
        <dbReference type="ARBA" id="ARBA00022989"/>
    </source>
</evidence>
<feature type="transmembrane region" description="Helical" evidence="6">
    <location>
        <begin position="383"/>
        <end position="401"/>
    </location>
</feature>
<dbReference type="Proteomes" id="UP000319142">
    <property type="component" value="Unassembled WGS sequence"/>
</dbReference>
<comment type="subcellular location">
    <subcellularLocation>
        <location evidence="1">Cell membrane</location>
        <topology evidence="1">Multi-pass membrane protein</topology>
    </subcellularLocation>
</comment>
<feature type="transmembrane region" description="Helical" evidence="6">
    <location>
        <begin position="356"/>
        <end position="377"/>
    </location>
</feature>
<dbReference type="InterPro" id="IPR020846">
    <property type="entry name" value="MFS_dom"/>
</dbReference>
<organism evidence="8 9">
    <name type="scientific">Marinobacter vinifirmus</name>
    <dbReference type="NCBI Taxonomy" id="355591"/>
    <lineage>
        <taxon>Bacteria</taxon>
        <taxon>Pseudomonadati</taxon>
        <taxon>Pseudomonadota</taxon>
        <taxon>Gammaproteobacteria</taxon>
        <taxon>Pseudomonadales</taxon>
        <taxon>Marinobacteraceae</taxon>
        <taxon>Marinobacter</taxon>
    </lineage>
</organism>